<gene>
    <name evidence="1" type="ORF">HMPREF0083_03922</name>
</gene>
<proteinExistence type="predicted"/>
<dbReference type="Proteomes" id="UP000016511">
    <property type="component" value="Unassembled WGS sequence"/>
</dbReference>
<dbReference type="HOGENOM" id="CLU_3303870_0_0_9"/>
<keyword evidence="2" id="KW-1185">Reference proteome</keyword>
<dbReference type="EMBL" id="AWSJ01000237">
    <property type="protein sequence ID" value="ERI07914.1"/>
    <property type="molecule type" value="Genomic_DNA"/>
</dbReference>
<organism evidence="1 2">
    <name type="scientific">Aneurinibacillus aneurinilyticus ATCC 12856</name>
    <dbReference type="NCBI Taxonomy" id="649747"/>
    <lineage>
        <taxon>Bacteria</taxon>
        <taxon>Bacillati</taxon>
        <taxon>Bacillota</taxon>
        <taxon>Bacilli</taxon>
        <taxon>Bacillales</taxon>
        <taxon>Paenibacillaceae</taxon>
        <taxon>Aneurinibacillus group</taxon>
        <taxon>Aneurinibacillus</taxon>
    </lineage>
</organism>
<name>U1WH71_ANEAE</name>
<protein>
    <submittedName>
        <fullName evidence="1">Uncharacterized protein</fullName>
    </submittedName>
</protein>
<evidence type="ECO:0000313" key="1">
    <source>
        <dbReference type="EMBL" id="ERI07914.1"/>
    </source>
</evidence>
<evidence type="ECO:0000313" key="2">
    <source>
        <dbReference type="Proteomes" id="UP000016511"/>
    </source>
</evidence>
<reference evidence="1 2" key="1">
    <citation type="submission" date="2013-08" db="EMBL/GenBank/DDBJ databases">
        <authorList>
            <person name="Weinstock G."/>
            <person name="Sodergren E."/>
            <person name="Wylie T."/>
            <person name="Fulton L."/>
            <person name="Fulton R."/>
            <person name="Fronick C."/>
            <person name="O'Laughlin M."/>
            <person name="Godfrey J."/>
            <person name="Miner T."/>
            <person name="Herter B."/>
            <person name="Appelbaum E."/>
            <person name="Cordes M."/>
            <person name="Lek S."/>
            <person name="Wollam A."/>
            <person name="Pepin K.H."/>
            <person name="Palsikar V.B."/>
            <person name="Mitreva M."/>
            <person name="Wilson R.K."/>
        </authorList>
    </citation>
    <scope>NUCLEOTIDE SEQUENCE [LARGE SCALE GENOMIC DNA]</scope>
    <source>
        <strain evidence="1 2">ATCC 12856</strain>
    </source>
</reference>
<sequence>MDEGLTKSMSHLFRFLSYVNLSKQEKLRKQGVQPFFLLL</sequence>
<accession>U1WH71</accession>
<dbReference type="AlphaFoldDB" id="U1WH71"/>
<comment type="caution">
    <text evidence="1">The sequence shown here is derived from an EMBL/GenBank/DDBJ whole genome shotgun (WGS) entry which is preliminary data.</text>
</comment>